<accession>A0A0D0CET6</accession>
<name>A0A0D0CET6_9AGAR</name>
<evidence type="ECO:0000313" key="3">
    <source>
        <dbReference type="Proteomes" id="UP000053593"/>
    </source>
</evidence>
<gene>
    <name evidence="2" type="ORF">GYMLUDRAFT_47052</name>
</gene>
<organism evidence="2 3">
    <name type="scientific">Collybiopsis luxurians FD-317 M1</name>
    <dbReference type="NCBI Taxonomy" id="944289"/>
    <lineage>
        <taxon>Eukaryota</taxon>
        <taxon>Fungi</taxon>
        <taxon>Dikarya</taxon>
        <taxon>Basidiomycota</taxon>
        <taxon>Agaricomycotina</taxon>
        <taxon>Agaricomycetes</taxon>
        <taxon>Agaricomycetidae</taxon>
        <taxon>Agaricales</taxon>
        <taxon>Marasmiineae</taxon>
        <taxon>Omphalotaceae</taxon>
        <taxon>Collybiopsis</taxon>
        <taxon>Collybiopsis luxurians</taxon>
    </lineage>
</organism>
<dbReference type="EMBL" id="KN834797">
    <property type="protein sequence ID" value="KIK56532.1"/>
    <property type="molecule type" value="Genomic_DNA"/>
</dbReference>
<protein>
    <submittedName>
        <fullName evidence="2">Uncharacterized protein</fullName>
    </submittedName>
</protein>
<dbReference type="HOGENOM" id="CLU_2386392_0_0_1"/>
<sequence>MASPFSPVILGEDGEGVLPKKDMGAAAGVNANAGISRGEKQGDPQSSRRRTHSQPHPVELSGDDSFDTVPLLRLRPPLLRSFQNRTKARMSERF</sequence>
<proteinExistence type="predicted"/>
<reference evidence="2 3" key="1">
    <citation type="submission" date="2014-04" db="EMBL/GenBank/DDBJ databases">
        <title>Evolutionary Origins and Diversification of the Mycorrhizal Mutualists.</title>
        <authorList>
            <consortium name="DOE Joint Genome Institute"/>
            <consortium name="Mycorrhizal Genomics Consortium"/>
            <person name="Kohler A."/>
            <person name="Kuo A."/>
            <person name="Nagy L.G."/>
            <person name="Floudas D."/>
            <person name="Copeland A."/>
            <person name="Barry K.W."/>
            <person name="Cichocki N."/>
            <person name="Veneault-Fourrey C."/>
            <person name="LaButti K."/>
            <person name="Lindquist E.A."/>
            <person name="Lipzen A."/>
            <person name="Lundell T."/>
            <person name="Morin E."/>
            <person name="Murat C."/>
            <person name="Riley R."/>
            <person name="Ohm R."/>
            <person name="Sun H."/>
            <person name="Tunlid A."/>
            <person name="Henrissat B."/>
            <person name="Grigoriev I.V."/>
            <person name="Hibbett D.S."/>
            <person name="Martin F."/>
        </authorList>
    </citation>
    <scope>NUCLEOTIDE SEQUENCE [LARGE SCALE GENOMIC DNA]</scope>
    <source>
        <strain evidence="2 3">FD-317 M1</strain>
    </source>
</reference>
<feature type="compositionally biased region" description="Low complexity" evidence="1">
    <location>
        <begin position="24"/>
        <end position="34"/>
    </location>
</feature>
<dbReference type="AlphaFoldDB" id="A0A0D0CET6"/>
<evidence type="ECO:0000256" key="1">
    <source>
        <dbReference type="SAM" id="MobiDB-lite"/>
    </source>
</evidence>
<dbReference type="Proteomes" id="UP000053593">
    <property type="component" value="Unassembled WGS sequence"/>
</dbReference>
<evidence type="ECO:0000313" key="2">
    <source>
        <dbReference type="EMBL" id="KIK56532.1"/>
    </source>
</evidence>
<feature type="region of interest" description="Disordered" evidence="1">
    <location>
        <begin position="1"/>
        <end position="69"/>
    </location>
</feature>
<keyword evidence="3" id="KW-1185">Reference proteome</keyword>